<feature type="chain" id="PRO_5045674903" description="Beta-lactamase" evidence="7">
    <location>
        <begin position="23"/>
        <end position="297"/>
    </location>
</feature>
<evidence type="ECO:0000256" key="1">
    <source>
        <dbReference type="ARBA" id="ARBA00001526"/>
    </source>
</evidence>
<protein>
    <recommendedName>
        <fullName evidence="3 6">Beta-lactamase</fullName>
        <ecNumber evidence="3 6">3.5.2.6</ecNumber>
    </recommendedName>
</protein>
<dbReference type="SUPFAM" id="SSF56601">
    <property type="entry name" value="beta-lactamase/transpeptidase-like"/>
    <property type="match status" value="1"/>
</dbReference>
<organism evidence="9 10">
    <name type="scientific">Comamonas odontotermitis</name>
    <dbReference type="NCBI Taxonomy" id="379895"/>
    <lineage>
        <taxon>Bacteria</taxon>
        <taxon>Pseudomonadati</taxon>
        <taxon>Pseudomonadota</taxon>
        <taxon>Betaproteobacteria</taxon>
        <taxon>Burkholderiales</taxon>
        <taxon>Comamonadaceae</taxon>
        <taxon>Comamonas</taxon>
    </lineage>
</organism>
<dbReference type="PANTHER" id="PTHR35333">
    <property type="entry name" value="BETA-LACTAMASE"/>
    <property type="match status" value="1"/>
</dbReference>
<sequence>MMKRRKFFLAVGSAGMVAAAHGKSPAPKAAVGEAQRSFTSAMQAIEQRVGGRLGVAVLDTGSGLSLGWRQEERFPMCSTFKMLLAGQVLSEVDVRRERLDAEVRFDRSILVEHSPVTEKHAGISPMTVEQLCEAVMTISDNGAANLLLDRVGGPAGFTRYMRSLADTVTRLDRIEPAMSESRPGDVRDTTSPSAMLTSMRALTLGRALSVTGRKRLVDWMLANKTGDNCLRAGAKGWTVADKTGSGPGTRNDVGLLWPPGGGAPILVASFLTATKAEPPARDAALASVAAQVVKQWS</sequence>
<gene>
    <name evidence="9" type="ORF">HNP33_002322</name>
</gene>
<dbReference type="NCBIfam" id="NF033103">
    <property type="entry name" value="bla_class_A"/>
    <property type="match status" value="1"/>
</dbReference>
<dbReference type="RefSeq" id="WP_418903839.1">
    <property type="nucleotide sequence ID" value="NZ_JACHKZ010000013.1"/>
</dbReference>
<dbReference type="Pfam" id="PF13354">
    <property type="entry name" value="Beta-lactamase2"/>
    <property type="match status" value="1"/>
</dbReference>
<feature type="signal peptide" evidence="7">
    <location>
        <begin position="1"/>
        <end position="22"/>
    </location>
</feature>
<accession>A0ABR6RGF5</accession>
<dbReference type="InterPro" id="IPR000871">
    <property type="entry name" value="Beta-lactam_class-A"/>
</dbReference>
<comment type="similarity">
    <text evidence="2 6">Belongs to the class-A beta-lactamase family.</text>
</comment>
<comment type="catalytic activity">
    <reaction evidence="1 6">
        <text>a beta-lactam + H2O = a substituted beta-amino acid</text>
        <dbReference type="Rhea" id="RHEA:20401"/>
        <dbReference type="ChEBI" id="CHEBI:15377"/>
        <dbReference type="ChEBI" id="CHEBI:35627"/>
        <dbReference type="ChEBI" id="CHEBI:140347"/>
        <dbReference type="EC" id="3.5.2.6"/>
    </reaction>
</comment>
<reference evidence="9 10" key="1">
    <citation type="submission" date="2020-08" db="EMBL/GenBank/DDBJ databases">
        <title>Functional genomics of gut bacteria from endangered species of beetles.</title>
        <authorList>
            <person name="Carlos-Shanley C."/>
        </authorList>
    </citation>
    <scope>NUCLEOTIDE SEQUENCE [LARGE SCALE GENOMIC DNA]</scope>
    <source>
        <strain evidence="9 10">S00124</strain>
    </source>
</reference>
<evidence type="ECO:0000256" key="3">
    <source>
        <dbReference type="ARBA" id="ARBA00012865"/>
    </source>
</evidence>
<dbReference type="Proteomes" id="UP000562492">
    <property type="component" value="Unassembled WGS sequence"/>
</dbReference>
<dbReference type="EC" id="3.5.2.6" evidence="3 6"/>
<keyword evidence="10" id="KW-1185">Reference proteome</keyword>
<dbReference type="Gene3D" id="3.40.710.10">
    <property type="entry name" value="DD-peptidase/beta-lactamase superfamily"/>
    <property type="match status" value="1"/>
</dbReference>
<proteinExistence type="inferred from homology"/>
<evidence type="ECO:0000256" key="6">
    <source>
        <dbReference type="RuleBase" id="RU361140"/>
    </source>
</evidence>
<dbReference type="InterPro" id="IPR023650">
    <property type="entry name" value="Beta-lactam_class-A_AS"/>
</dbReference>
<evidence type="ECO:0000259" key="8">
    <source>
        <dbReference type="Pfam" id="PF13354"/>
    </source>
</evidence>
<keyword evidence="7" id="KW-0732">Signal</keyword>
<evidence type="ECO:0000256" key="5">
    <source>
        <dbReference type="ARBA" id="ARBA00023251"/>
    </source>
</evidence>
<dbReference type="PROSITE" id="PS00146">
    <property type="entry name" value="BETA_LACTAMASE_A"/>
    <property type="match status" value="1"/>
</dbReference>
<dbReference type="GO" id="GO:0008800">
    <property type="term" value="F:beta-lactamase activity"/>
    <property type="evidence" value="ECO:0007669"/>
    <property type="project" value="UniProtKB-EC"/>
</dbReference>
<evidence type="ECO:0000256" key="7">
    <source>
        <dbReference type="SAM" id="SignalP"/>
    </source>
</evidence>
<name>A0ABR6RGF5_9BURK</name>
<evidence type="ECO:0000313" key="10">
    <source>
        <dbReference type="Proteomes" id="UP000562492"/>
    </source>
</evidence>
<feature type="domain" description="Beta-lactamase class A catalytic" evidence="8">
    <location>
        <begin position="55"/>
        <end position="268"/>
    </location>
</feature>
<keyword evidence="5 6" id="KW-0046">Antibiotic resistance</keyword>
<evidence type="ECO:0000256" key="2">
    <source>
        <dbReference type="ARBA" id="ARBA00009009"/>
    </source>
</evidence>
<evidence type="ECO:0000313" key="9">
    <source>
        <dbReference type="EMBL" id="MBB6578241.1"/>
    </source>
</evidence>
<dbReference type="InterPro" id="IPR045155">
    <property type="entry name" value="Beta-lactam_cat"/>
</dbReference>
<keyword evidence="4 6" id="KW-0378">Hydrolase</keyword>
<evidence type="ECO:0000256" key="4">
    <source>
        <dbReference type="ARBA" id="ARBA00022801"/>
    </source>
</evidence>
<dbReference type="PANTHER" id="PTHR35333:SF3">
    <property type="entry name" value="BETA-LACTAMASE-TYPE TRANSPEPTIDASE FOLD CONTAINING PROTEIN"/>
    <property type="match status" value="1"/>
</dbReference>
<dbReference type="EMBL" id="JACHKZ010000013">
    <property type="protein sequence ID" value="MBB6578241.1"/>
    <property type="molecule type" value="Genomic_DNA"/>
</dbReference>
<dbReference type="InterPro" id="IPR012338">
    <property type="entry name" value="Beta-lactam/transpept-like"/>
</dbReference>
<comment type="caution">
    <text evidence="9">The sequence shown here is derived from an EMBL/GenBank/DDBJ whole genome shotgun (WGS) entry which is preliminary data.</text>
</comment>
<dbReference type="PRINTS" id="PR00118">
    <property type="entry name" value="BLACTAMASEA"/>
</dbReference>